<dbReference type="Gene3D" id="1.10.150.130">
    <property type="match status" value="1"/>
</dbReference>
<comment type="similarity">
    <text evidence="1">Belongs to the 'phage' integrase family.</text>
</comment>
<keyword evidence="2" id="KW-0238">DNA-binding</keyword>
<dbReference type="InterPro" id="IPR002104">
    <property type="entry name" value="Integrase_catalytic"/>
</dbReference>
<comment type="caution">
    <text evidence="5">The sequence shown here is derived from an EMBL/GenBank/DDBJ whole genome shotgun (WGS) entry which is preliminary data.</text>
</comment>
<reference evidence="5" key="1">
    <citation type="journal article" date="2021" name="PeerJ">
        <title>Extensive microbial diversity within the chicken gut microbiome revealed by metagenomics and culture.</title>
        <authorList>
            <person name="Gilroy R."/>
            <person name="Ravi A."/>
            <person name="Getino M."/>
            <person name="Pursley I."/>
            <person name="Horton D.L."/>
            <person name="Alikhan N.F."/>
            <person name="Baker D."/>
            <person name="Gharbi K."/>
            <person name="Hall N."/>
            <person name="Watson M."/>
            <person name="Adriaenssens E.M."/>
            <person name="Foster-Nyarko E."/>
            <person name="Jarju S."/>
            <person name="Secka A."/>
            <person name="Antonio M."/>
            <person name="Oren A."/>
            <person name="Chaudhuri R.R."/>
            <person name="La Ragione R."/>
            <person name="Hildebrand F."/>
            <person name="Pallen M.J."/>
        </authorList>
    </citation>
    <scope>NUCLEOTIDE SEQUENCE</scope>
    <source>
        <strain evidence="5">CHK186-16707</strain>
    </source>
</reference>
<dbReference type="CDD" id="cd00397">
    <property type="entry name" value="DNA_BRE_C"/>
    <property type="match status" value="1"/>
</dbReference>
<evidence type="ECO:0000256" key="2">
    <source>
        <dbReference type="ARBA" id="ARBA00023125"/>
    </source>
</evidence>
<dbReference type="SUPFAM" id="SSF56349">
    <property type="entry name" value="DNA breaking-rejoining enzymes"/>
    <property type="match status" value="1"/>
</dbReference>
<dbReference type="InterPro" id="IPR010998">
    <property type="entry name" value="Integrase_recombinase_N"/>
</dbReference>
<gene>
    <name evidence="5" type="ORF">H9962_08530</name>
</gene>
<dbReference type="GO" id="GO:0015074">
    <property type="term" value="P:DNA integration"/>
    <property type="evidence" value="ECO:0007669"/>
    <property type="project" value="InterPro"/>
</dbReference>
<sequence length="464" mass="54931">MIKLRTLTAYPGVYQRLSSRRRLPDGQNPDVCYEIFYTDSDGNLRYEKIGWVSEGITLEQAAEIRAIRKAEQKQLRLVKKQAQKKRPPHQAKRLKTKFTGVYARESFSRFCPDGKPDKCYDIVWYTGKGTYHREIVGWRSEGYTEADAVRIRSERIKAYRHPEFFSFEGITLDECWKIYCSRWLPNLKESHNFIARYQRHIQPQFGCWKLTDIKTYHVEDFKQSLFSKKLSPARVKLILCDLRRIMRKMVEWEKYSGPLPKFHMPKVENERLRYFSVQETKDFLMELSLYSCEMYYIAKIGFYTGLRLNDILSLTKNDVDINKDIIYTDGKSGRRETYIPKGIKEDLLYLLKNTNSYLFTNKNGKKYTSKYMSNKFSRYIAHTNINKGVTDRKYKYVFHCGRHSFGSLLAEQGVSLYIIQHLMGHEDEHSTRRYAKVSPNAKREAITKLDDYINIGRDDKKEKA</sequence>
<dbReference type="EMBL" id="DXAN01000026">
    <property type="protein sequence ID" value="HJA09217.1"/>
    <property type="molecule type" value="Genomic_DNA"/>
</dbReference>
<evidence type="ECO:0000256" key="3">
    <source>
        <dbReference type="ARBA" id="ARBA00023172"/>
    </source>
</evidence>
<keyword evidence="3" id="KW-0233">DNA recombination</keyword>
<dbReference type="Gene3D" id="1.10.443.10">
    <property type="entry name" value="Intergrase catalytic core"/>
    <property type="match status" value="1"/>
</dbReference>
<dbReference type="GO" id="GO:0003677">
    <property type="term" value="F:DNA binding"/>
    <property type="evidence" value="ECO:0007669"/>
    <property type="project" value="UniProtKB-KW"/>
</dbReference>
<feature type="domain" description="Tyr recombinase" evidence="4">
    <location>
        <begin position="270"/>
        <end position="447"/>
    </location>
</feature>
<protein>
    <submittedName>
        <fullName evidence="5">Site-specific integrase</fullName>
    </submittedName>
</protein>
<dbReference type="Proteomes" id="UP000824225">
    <property type="component" value="Unassembled WGS sequence"/>
</dbReference>
<evidence type="ECO:0000313" key="6">
    <source>
        <dbReference type="Proteomes" id="UP000824225"/>
    </source>
</evidence>
<proteinExistence type="inferred from homology"/>
<name>A0A9D2HDI0_9BACT</name>
<accession>A0A9D2HDI0</accession>
<organism evidence="5 6">
    <name type="scientific">Candidatus Mailhella merdigallinarum</name>
    <dbReference type="NCBI Taxonomy" id="2838658"/>
    <lineage>
        <taxon>Bacteria</taxon>
        <taxon>Pseudomonadati</taxon>
        <taxon>Thermodesulfobacteriota</taxon>
        <taxon>Desulfovibrionia</taxon>
        <taxon>Desulfovibrionales</taxon>
        <taxon>Desulfovibrionaceae</taxon>
        <taxon>Mailhella</taxon>
    </lineage>
</organism>
<evidence type="ECO:0000256" key="1">
    <source>
        <dbReference type="ARBA" id="ARBA00008857"/>
    </source>
</evidence>
<dbReference type="InterPro" id="IPR013762">
    <property type="entry name" value="Integrase-like_cat_sf"/>
</dbReference>
<dbReference type="PANTHER" id="PTHR30349:SF64">
    <property type="entry name" value="PROPHAGE INTEGRASE INTD-RELATED"/>
    <property type="match status" value="1"/>
</dbReference>
<dbReference type="Pfam" id="PF00589">
    <property type="entry name" value="Phage_integrase"/>
    <property type="match status" value="1"/>
</dbReference>
<dbReference type="InterPro" id="IPR050090">
    <property type="entry name" value="Tyrosine_recombinase_XerCD"/>
</dbReference>
<evidence type="ECO:0000259" key="4">
    <source>
        <dbReference type="PROSITE" id="PS51898"/>
    </source>
</evidence>
<dbReference type="PROSITE" id="PS51898">
    <property type="entry name" value="TYR_RECOMBINASE"/>
    <property type="match status" value="1"/>
</dbReference>
<dbReference type="PANTHER" id="PTHR30349">
    <property type="entry name" value="PHAGE INTEGRASE-RELATED"/>
    <property type="match status" value="1"/>
</dbReference>
<reference evidence="5" key="2">
    <citation type="submission" date="2021-04" db="EMBL/GenBank/DDBJ databases">
        <authorList>
            <person name="Gilroy R."/>
        </authorList>
    </citation>
    <scope>NUCLEOTIDE SEQUENCE</scope>
    <source>
        <strain evidence="5">CHK186-16707</strain>
    </source>
</reference>
<dbReference type="GO" id="GO:0006310">
    <property type="term" value="P:DNA recombination"/>
    <property type="evidence" value="ECO:0007669"/>
    <property type="project" value="UniProtKB-KW"/>
</dbReference>
<dbReference type="AlphaFoldDB" id="A0A9D2HDI0"/>
<evidence type="ECO:0000313" key="5">
    <source>
        <dbReference type="EMBL" id="HJA09217.1"/>
    </source>
</evidence>
<dbReference type="InterPro" id="IPR011010">
    <property type="entry name" value="DNA_brk_join_enz"/>
</dbReference>